<evidence type="ECO:0000256" key="7">
    <source>
        <dbReference type="RuleBase" id="RU003938"/>
    </source>
</evidence>
<dbReference type="OrthoDB" id="9799199at2"/>
<comment type="catalytic activity">
    <reaction evidence="7">
        <text>a 1,2-diacyl-sn-glycero-3-phosphate + CTP + H(+) = a CDP-1,2-diacyl-sn-glycerol + diphosphate</text>
        <dbReference type="Rhea" id="RHEA:16229"/>
        <dbReference type="ChEBI" id="CHEBI:15378"/>
        <dbReference type="ChEBI" id="CHEBI:33019"/>
        <dbReference type="ChEBI" id="CHEBI:37563"/>
        <dbReference type="ChEBI" id="CHEBI:58332"/>
        <dbReference type="ChEBI" id="CHEBI:58608"/>
        <dbReference type="EC" id="2.7.7.41"/>
    </reaction>
</comment>
<feature type="transmembrane region" description="Helical" evidence="8">
    <location>
        <begin position="148"/>
        <end position="167"/>
    </location>
</feature>
<dbReference type="GO" id="GO:0004605">
    <property type="term" value="F:phosphatidate cytidylyltransferase activity"/>
    <property type="evidence" value="ECO:0007669"/>
    <property type="project" value="UniProtKB-EC"/>
</dbReference>
<keyword evidence="5 8" id="KW-1133">Transmembrane helix</keyword>
<proteinExistence type="inferred from homology"/>
<evidence type="ECO:0000313" key="10">
    <source>
        <dbReference type="Proteomes" id="UP000027192"/>
    </source>
</evidence>
<feature type="transmembrane region" description="Helical" evidence="8">
    <location>
        <begin position="220"/>
        <end position="239"/>
    </location>
</feature>
<accession>A0A066RSW7</accession>
<protein>
    <recommendedName>
        <fullName evidence="7">Phosphatidate cytidylyltransferase</fullName>
        <ecNumber evidence="7">2.7.7.41</ecNumber>
    </recommendedName>
</protein>
<dbReference type="PROSITE" id="PS01315">
    <property type="entry name" value="CDS"/>
    <property type="match status" value="1"/>
</dbReference>
<keyword evidence="6 8" id="KW-0472">Membrane</keyword>
<dbReference type="RefSeq" id="WP_036747791.1">
    <property type="nucleotide sequence ID" value="NZ_JAGSGC010000001.1"/>
</dbReference>
<dbReference type="GO" id="GO:0016024">
    <property type="term" value="P:CDP-diacylglycerol biosynthetic process"/>
    <property type="evidence" value="ECO:0007669"/>
    <property type="project" value="UniProtKB-UniPathway"/>
</dbReference>
<feature type="transmembrane region" description="Helical" evidence="8">
    <location>
        <begin position="117"/>
        <end position="136"/>
    </location>
</feature>
<comment type="similarity">
    <text evidence="2 7">Belongs to the CDS family.</text>
</comment>
<gene>
    <name evidence="9" type="ORF">EA58_00920</name>
</gene>
<dbReference type="PANTHER" id="PTHR43535">
    <property type="entry name" value="PHOSPHATIDATE CYTIDYLYLTRANSFERASE"/>
    <property type="match status" value="1"/>
</dbReference>
<organism evidence="9 10">
    <name type="scientific">Photobacterium galatheae</name>
    <dbReference type="NCBI Taxonomy" id="1654360"/>
    <lineage>
        <taxon>Bacteria</taxon>
        <taxon>Pseudomonadati</taxon>
        <taxon>Pseudomonadota</taxon>
        <taxon>Gammaproteobacteria</taxon>
        <taxon>Vibrionales</taxon>
        <taxon>Vibrionaceae</taxon>
        <taxon>Photobacterium</taxon>
    </lineage>
</organism>
<evidence type="ECO:0000313" key="9">
    <source>
        <dbReference type="EMBL" id="KDM93459.1"/>
    </source>
</evidence>
<keyword evidence="10" id="KW-1185">Reference proteome</keyword>
<dbReference type="AlphaFoldDB" id="A0A066RSW7"/>
<feature type="transmembrane region" description="Helical" evidence="8">
    <location>
        <begin position="179"/>
        <end position="199"/>
    </location>
</feature>
<evidence type="ECO:0000256" key="4">
    <source>
        <dbReference type="ARBA" id="ARBA00022692"/>
    </source>
</evidence>
<dbReference type="EC" id="2.7.7.41" evidence="7"/>
<evidence type="ECO:0000256" key="8">
    <source>
        <dbReference type="SAM" id="Phobius"/>
    </source>
</evidence>
<comment type="pathway">
    <text evidence="7">Phospholipid metabolism; CDP-diacylglycerol biosynthesis; CDP-diacylglycerol from sn-glycerol 3-phosphate: step 3/3.</text>
</comment>
<evidence type="ECO:0000256" key="5">
    <source>
        <dbReference type="ARBA" id="ARBA00022989"/>
    </source>
</evidence>
<evidence type="ECO:0000256" key="3">
    <source>
        <dbReference type="ARBA" id="ARBA00022679"/>
    </source>
</evidence>
<evidence type="ECO:0000256" key="6">
    <source>
        <dbReference type="ARBA" id="ARBA00023136"/>
    </source>
</evidence>
<sequence>MTSIPPHSLHLMIAILGVLVLGTLVYLWKSRAHPDRDYLELKLRIRSWWWMIGIVFVVLYLPLTYTLFFVGFLSFMALKEFLSIVPTRMTDRRVIFWAYLSIPFQYYWLSIGWYGMFIIFIPVYVFLYLPMMMVLIGDTKGFIRSAGIIHWAMMLTVFCISHMAYLLVLPSKNPDAGSLGMLLFLLVFTQFNDVCQYVWGKSFGKHKIVPKVSPNKTWEGFLGGSATVILASYFVAPYLTPLTSFQGLVAGMIIALSGFIGDLVISSVKRDLQIKDTSQFIPGHGGILDRIDSLMFTAPLFFHYIYYLYY</sequence>
<dbReference type="PANTHER" id="PTHR43535:SF1">
    <property type="entry name" value="PHOSPHATIDATE CYTIDYLYLTRANSFERASE"/>
    <property type="match status" value="1"/>
</dbReference>
<comment type="caution">
    <text evidence="9">The sequence shown here is derived from an EMBL/GenBank/DDBJ whole genome shotgun (WGS) entry which is preliminary data.</text>
</comment>
<name>A0A066RSW7_9GAMM</name>
<evidence type="ECO:0000256" key="2">
    <source>
        <dbReference type="ARBA" id="ARBA00010185"/>
    </source>
</evidence>
<feature type="transmembrane region" description="Helical" evidence="8">
    <location>
        <begin position="245"/>
        <end position="266"/>
    </location>
</feature>
<dbReference type="STRING" id="1654360.EA58_00920"/>
<dbReference type="Pfam" id="PF01148">
    <property type="entry name" value="CTP_transf_1"/>
    <property type="match status" value="1"/>
</dbReference>
<keyword evidence="7 9" id="KW-0548">Nucleotidyltransferase</keyword>
<feature type="transmembrane region" description="Helical" evidence="8">
    <location>
        <begin position="48"/>
        <end position="73"/>
    </location>
</feature>
<dbReference type="GO" id="GO:0009273">
    <property type="term" value="P:peptidoglycan-based cell wall biogenesis"/>
    <property type="evidence" value="ECO:0007669"/>
    <property type="project" value="TreeGrafter"/>
</dbReference>
<reference evidence="9 10" key="1">
    <citation type="submission" date="2014-04" db="EMBL/GenBank/DDBJ databases">
        <title>Draft genome sequence of Photobacterium halotolerans S2753: a solonamide, ngercheumicin and holomycin producer.</title>
        <authorList>
            <person name="Machado H.R."/>
            <person name="Gram L."/>
        </authorList>
    </citation>
    <scope>NUCLEOTIDE SEQUENCE [LARGE SCALE GENOMIC DNA]</scope>
    <source>
        <strain evidence="9 10">S2753</strain>
    </source>
</reference>
<evidence type="ECO:0000256" key="1">
    <source>
        <dbReference type="ARBA" id="ARBA00004141"/>
    </source>
</evidence>
<keyword evidence="3 7" id="KW-0808">Transferase</keyword>
<dbReference type="GO" id="GO:0005886">
    <property type="term" value="C:plasma membrane"/>
    <property type="evidence" value="ECO:0007669"/>
    <property type="project" value="TreeGrafter"/>
</dbReference>
<dbReference type="EMBL" id="JMIB01000002">
    <property type="protein sequence ID" value="KDM93459.1"/>
    <property type="molecule type" value="Genomic_DNA"/>
</dbReference>
<keyword evidence="4 7" id="KW-0812">Transmembrane</keyword>
<dbReference type="InterPro" id="IPR000374">
    <property type="entry name" value="PC_trans"/>
</dbReference>
<dbReference type="Proteomes" id="UP000027192">
    <property type="component" value="Unassembled WGS sequence"/>
</dbReference>
<dbReference type="UniPathway" id="UPA00557">
    <property type="reaction ID" value="UER00614"/>
</dbReference>
<comment type="subcellular location">
    <subcellularLocation>
        <location evidence="1">Membrane</location>
        <topology evidence="1">Multi-pass membrane protein</topology>
    </subcellularLocation>
</comment>
<feature type="transmembrane region" description="Helical" evidence="8">
    <location>
        <begin position="9"/>
        <end position="28"/>
    </location>
</feature>